<gene>
    <name evidence="1" type="ORF">FKW77_007194</name>
</gene>
<dbReference type="Proteomes" id="UP000316270">
    <property type="component" value="Chromosome 16"/>
</dbReference>
<sequence>MKHSRVGDAWIFTETESGHGAMVFKGTETQTFYDFYQNNPHEFTRDQHSWLSKNQIGDWDPPAEYHDPKVWDELTNQDPVERKHGKEQCECKKQVVAYFGSAVWRRQKISTFDGKLLQNHFSESVFERLVGSENVYLELAKDFVESGYSAYYAGRAFEQLRKATDRVAGLERVCVELESKYQESLKFQKSLQEQRVEQEL</sequence>
<reference evidence="1 2" key="1">
    <citation type="submission" date="2019-07" db="EMBL/GenBank/DDBJ databases">
        <title>Finished genome of Venturia effusa.</title>
        <authorList>
            <person name="Young C.A."/>
            <person name="Cox M.P."/>
            <person name="Ganley A.R.D."/>
            <person name="David W.J."/>
        </authorList>
    </citation>
    <scope>NUCLEOTIDE SEQUENCE [LARGE SCALE GENOMIC DNA]</scope>
    <source>
        <strain evidence="2">albino</strain>
    </source>
</reference>
<dbReference type="AlphaFoldDB" id="A0A517LNA4"/>
<evidence type="ECO:0000313" key="2">
    <source>
        <dbReference type="Proteomes" id="UP000316270"/>
    </source>
</evidence>
<protein>
    <submittedName>
        <fullName evidence="1">Uncharacterized protein</fullName>
    </submittedName>
</protein>
<evidence type="ECO:0000313" key="1">
    <source>
        <dbReference type="EMBL" id="QDS77066.1"/>
    </source>
</evidence>
<name>A0A517LNA4_9PEZI</name>
<dbReference type="EMBL" id="CP042200">
    <property type="protein sequence ID" value="QDS77066.1"/>
    <property type="molecule type" value="Genomic_DNA"/>
</dbReference>
<organism evidence="1 2">
    <name type="scientific">Venturia effusa</name>
    <dbReference type="NCBI Taxonomy" id="50376"/>
    <lineage>
        <taxon>Eukaryota</taxon>
        <taxon>Fungi</taxon>
        <taxon>Dikarya</taxon>
        <taxon>Ascomycota</taxon>
        <taxon>Pezizomycotina</taxon>
        <taxon>Dothideomycetes</taxon>
        <taxon>Pleosporomycetidae</taxon>
        <taxon>Venturiales</taxon>
        <taxon>Venturiaceae</taxon>
        <taxon>Venturia</taxon>
    </lineage>
</organism>
<accession>A0A517LNA4</accession>
<proteinExistence type="predicted"/>
<keyword evidence="2" id="KW-1185">Reference proteome</keyword>